<evidence type="ECO:0000313" key="3">
    <source>
        <dbReference type="EMBL" id="MFC6771650.1"/>
    </source>
</evidence>
<protein>
    <submittedName>
        <fullName evidence="3">DUF418 domain-containing protein</fullName>
    </submittedName>
</protein>
<feature type="transmembrane region" description="Helical" evidence="1">
    <location>
        <begin position="85"/>
        <end position="103"/>
    </location>
</feature>
<sequence>NNWSADAALYWRQFNYVGSLLLAGGYLGAVTLYVRRRPDGPVTNALAAVGRTAFTNYLLQTVIATTLFYGHGLGLFGSVNRVEQYALVLVVWAVQIALSVLWLRRYRFGPVEWVWRTLTYGERQPIRKSE</sequence>
<keyword evidence="4" id="KW-1185">Reference proteome</keyword>
<dbReference type="Pfam" id="PF04235">
    <property type="entry name" value="DUF418"/>
    <property type="match status" value="1"/>
</dbReference>
<dbReference type="EMBL" id="JBHSWT010000447">
    <property type="protein sequence ID" value="MFC6771650.1"/>
    <property type="molecule type" value="Genomic_DNA"/>
</dbReference>
<keyword evidence="1" id="KW-0812">Transmembrane</keyword>
<reference evidence="3 4" key="1">
    <citation type="journal article" date="2019" name="Int. J. Syst. Evol. Microbiol.">
        <title>The Global Catalogue of Microorganisms (GCM) 10K type strain sequencing project: providing services to taxonomists for standard genome sequencing and annotation.</title>
        <authorList>
            <consortium name="The Broad Institute Genomics Platform"/>
            <consortium name="The Broad Institute Genome Sequencing Center for Infectious Disease"/>
            <person name="Wu L."/>
            <person name="Ma J."/>
        </authorList>
    </citation>
    <scope>NUCLEOTIDE SEQUENCE [LARGE SCALE GENOMIC DNA]</scope>
    <source>
        <strain evidence="3 4">PJ61</strain>
    </source>
</reference>
<dbReference type="PANTHER" id="PTHR30590">
    <property type="entry name" value="INNER MEMBRANE PROTEIN"/>
    <property type="match status" value="1"/>
</dbReference>
<dbReference type="PANTHER" id="PTHR30590:SF2">
    <property type="entry name" value="INNER MEMBRANE PROTEIN"/>
    <property type="match status" value="1"/>
</dbReference>
<feature type="transmembrane region" description="Helical" evidence="1">
    <location>
        <begin position="16"/>
        <end position="34"/>
    </location>
</feature>
<gene>
    <name evidence="3" type="ORF">ACFQDD_08995</name>
</gene>
<dbReference type="Proteomes" id="UP001596274">
    <property type="component" value="Unassembled WGS sequence"/>
</dbReference>
<accession>A0ABD5T4K3</accession>
<name>A0ABD5T4K3_9EURY</name>
<feature type="non-terminal residue" evidence="3">
    <location>
        <position position="1"/>
    </location>
</feature>
<comment type="caution">
    <text evidence="3">The sequence shown here is derived from an EMBL/GenBank/DDBJ whole genome shotgun (WGS) entry which is preliminary data.</text>
</comment>
<keyword evidence="1" id="KW-0472">Membrane</keyword>
<dbReference type="AlphaFoldDB" id="A0ABD5T4K3"/>
<evidence type="ECO:0000259" key="2">
    <source>
        <dbReference type="Pfam" id="PF04235"/>
    </source>
</evidence>
<dbReference type="InterPro" id="IPR052529">
    <property type="entry name" value="Bact_Transport_Assoc"/>
</dbReference>
<evidence type="ECO:0000313" key="4">
    <source>
        <dbReference type="Proteomes" id="UP001596274"/>
    </source>
</evidence>
<keyword evidence="1" id="KW-1133">Transmembrane helix</keyword>
<feature type="transmembrane region" description="Helical" evidence="1">
    <location>
        <begin position="54"/>
        <end position="73"/>
    </location>
</feature>
<feature type="domain" description="DUF418" evidence="2">
    <location>
        <begin position="7"/>
        <end position="121"/>
    </location>
</feature>
<dbReference type="InterPro" id="IPR007349">
    <property type="entry name" value="DUF418"/>
</dbReference>
<organism evidence="3 4">
    <name type="scientific">Halorubrum pallidum</name>
    <dbReference type="NCBI Taxonomy" id="1526114"/>
    <lineage>
        <taxon>Archaea</taxon>
        <taxon>Methanobacteriati</taxon>
        <taxon>Methanobacteriota</taxon>
        <taxon>Stenosarchaea group</taxon>
        <taxon>Halobacteria</taxon>
        <taxon>Halobacteriales</taxon>
        <taxon>Haloferacaceae</taxon>
        <taxon>Halorubrum</taxon>
    </lineage>
</organism>
<evidence type="ECO:0000256" key="1">
    <source>
        <dbReference type="SAM" id="Phobius"/>
    </source>
</evidence>
<proteinExistence type="predicted"/>